<dbReference type="InterPro" id="IPR036962">
    <property type="entry name" value="Glyco_hydro_3_N_sf"/>
</dbReference>
<keyword evidence="2 6" id="KW-0378">Hydrolase</keyword>
<protein>
    <recommendedName>
        <fullName evidence="4">Exo-alpha-(1-&gt;6)-L-arabinopyranosidase</fullName>
    </recommendedName>
</protein>
<dbReference type="InterPro" id="IPR036881">
    <property type="entry name" value="Glyco_hydro_3_C_sf"/>
</dbReference>
<dbReference type="AlphaFoldDB" id="A0A7Y9AT87"/>
<dbReference type="EMBL" id="JACCBB010000001">
    <property type="protein sequence ID" value="NYD21319.1"/>
    <property type="molecule type" value="Genomic_DNA"/>
</dbReference>
<dbReference type="InterPro" id="IPR017853">
    <property type="entry name" value="GH"/>
</dbReference>
<evidence type="ECO:0000256" key="2">
    <source>
        <dbReference type="ARBA" id="ARBA00022801"/>
    </source>
</evidence>
<sequence>MDHATEPSTRPRARGEERVEELLAAMTLEEKLAQLVGLWEGRGDADSDGEGGEGAAVAPMQDTMQVAVDSLEGFAGQGLGQLTRVFGTTPVEPSEQARALIAKQRWLQQNTRLGIPALVHEECLTGLAAWKATTFPAPLCWGASFHPELVQEVGAAIGASMRSLGVHQGLAPVLDVVRDARWGRVEECISEDPYVVGTVASAYVQGVQSTGVVATLKHFVGYSNSRAGRNLAPVHAGPRELTDVLLPPFEMAVLDAGARSVMNSYTEVDGVPVAADERLLTDLLRERWGFTGTVVADYFSVAFLERLHGVAGSPADAAAQALRAGIDVELPTGVTYLQPLAELVRAGEVPEALVDRALRRVLRQKAELGLLAPDYDPAAGVDPDRVDLDPPAHRDLARTLAEESIVLLSNDGTLPLRTADRAEPLRVGVVGPNADDTSALFGCYSFANHVLAQHPGVELGLDVDSVLAALGAEFGDGARTTHVRGADVDTDDTSGFEAAVAAAAAADVCVAVVGDRAGLFGRGTSGEGCDAESLELPGVQRPFVEALLATGTPVVLVLLTGRPYAVDWALQRCAAVVQAFFPGQEGSGAIAGVLSGRVNPSGRLPVSLPRSVGAQPYSYLHPKLGAASPVSNIDTAPVRPFGHGLSYTTFAHSDLRLAAAEVPTDGSIAATVTVTNTGDRAGAHVVQLYGSDPVASVTRPVVQLLGYARVELEAGASAEVTLDVPTQRLAFSDRRMVRVVEPGRVDLFVGHDCATPDLTAAVELTGAVHEVGVGDRRLVEVAVQPAAGS</sequence>
<dbReference type="FunFam" id="2.60.40.10:FF:000495">
    <property type="entry name" value="Periplasmic beta-glucosidase"/>
    <property type="match status" value="1"/>
</dbReference>
<dbReference type="PANTHER" id="PTHR42715">
    <property type="entry name" value="BETA-GLUCOSIDASE"/>
    <property type="match status" value="1"/>
</dbReference>
<evidence type="ECO:0000256" key="1">
    <source>
        <dbReference type="ARBA" id="ARBA00005336"/>
    </source>
</evidence>
<evidence type="ECO:0000256" key="4">
    <source>
        <dbReference type="ARBA" id="ARBA00074219"/>
    </source>
</evidence>
<dbReference type="InterPro" id="IPR002772">
    <property type="entry name" value="Glyco_hydro_3_C"/>
</dbReference>
<dbReference type="GO" id="GO:0005975">
    <property type="term" value="P:carbohydrate metabolic process"/>
    <property type="evidence" value="ECO:0007669"/>
    <property type="project" value="InterPro"/>
</dbReference>
<name>A0A7Y9AT87_9ACTN</name>
<proteinExistence type="inferred from homology"/>
<comment type="caution">
    <text evidence="6">The sequence shown here is derived from an EMBL/GenBank/DDBJ whole genome shotgun (WGS) entry which is preliminary data.</text>
</comment>
<keyword evidence="6" id="KW-0326">Glycosidase</keyword>
<reference evidence="6 7" key="1">
    <citation type="submission" date="2020-07" db="EMBL/GenBank/DDBJ databases">
        <title>Sequencing the genomes of 1000 actinobacteria strains.</title>
        <authorList>
            <person name="Klenk H.-P."/>
        </authorList>
    </citation>
    <scope>NUCLEOTIDE SEQUENCE [LARGE SCALE GENOMIC DNA]</scope>
    <source>
        <strain evidence="6 7">DSM 7487</strain>
    </source>
</reference>
<dbReference type="InterPro" id="IPR001764">
    <property type="entry name" value="Glyco_hydro_3_N"/>
</dbReference>
<dbReference type="InterPro" id="IPR050288">
    <property type="entry name" value="Cellulose_deg_GH3"/>
</dbReference>
<dbReference type="Pfam" id="PF00933">
    <property type="entry name" value="Glyco_hydro_3"/>
    <property type="match status" value="1"/>
</dbReference>
<evidence type="ECO:0000256" key="3">
    <source>
        <dbReference type="ARBA" id="ARBA00058905"/>
    </source>
</evidence>
<dbReference type="Gene3D" id="3.20.20.300">
    <property type="entry name" value="Glycoside hydrolase, family 3, N-terminal domain"/>
    <property type="match status" value="1"/>
</dbReference>
<dbReference type="Pfam" id="PF01915">
    <property type="entry name" value="Glyco_hydro_3_C"/>
    <property type="match status" value="1"/>
</dbReference>
<evidence type="ECO:0000313" key="6">
    <source>
        <dbReference type="EMBL" id="NYD21319.1"/>
    </source>
</evidence>
<dbReference type="Gene3D" id="2.60.40.10">
    <property type="entry name" value="Immunoglobulins"/>
    <property type="match status" value="1"/>
</dbReference>
<feature type="domain" description="Fibronectin type III-like" evidence="5">
    <location>
        <begin position="684"/>
        <end position="753"/>
    </location>
</feature>
<dbReference type="PANTHER" id="PTHR42715:SF10">
    <property type="entry name" value="BETA-GLUCOSIDASE"/>
    <property type="match status" value="1"/>
</dbReference>
<accession>A0A7Y9AT87</accession>
<dbReference type="SUPFAM" id="SSF51445">
    <property type="entry name" value="(Trans)glycosidases"/>
    <property type="match status" value="1"/>
</dbReference>
<dbReference type="InterPro" id="IPR013783">
    <property type="entry name" value="Ig-like_fold"/>
</dbReference>
<comment type="function">
    <text evidence="3">Catalyzes the hydrolysis of a non-reducing terminal alpha-L-arabinopyranosidic linkage in ginsenoside Rb2 (alpha-L-arabinopyranosyl-(1-&gt;6)-alpha-D-glucopyranosyl) to release alpha-D-glucopyranosyl (Rd). It is not able to hydrolyze alpha-L-arabinofuranosyl-(1-&gt;6)-alpha-D-glucopyranosyl (Rc).</text>
</comment>
<dbReference type="SUPFAM" id="SSF52279">
    <property type="entry name" value="Beta-D-glucan exohydrolase, C-terminal domain"/>
    <property type="match status" value="1"/>
</dbReference>
<dbReference type="PRINTS" id="PR00133">
    <property type="entry name" value="GLHYDRLASE3"/>
</dbReference>
<dbReference type="RefSeq" id="WP_179749529.1">
    <property type="nucleotide sequence ID" value="NZ_JACCBB010000001.1"/>
</dbReference>
<organism evidence="6 7">
    <name type="scientific">Kineococcus aurantiacus</name>
    <dbReference type="NCBI Taxonomy" id="37633"/>
    <lineage>
        <taxon>Bacteria</taxon>
        <taxon>Bacillati</taxon>
        <taxon>Actinomycetota</taxon>
        <taxon>Actinomycetes</taxon>
        <taxon>Kineosporiales</taxon>
        <taxon>Kineosporiaceae</taxon>
        <taxon>Kineococcus</taxon>
    </lineage>
</organism>
<dbReference type="Proteomes" id="UP000521922">
    <property type="component" value="Unassembled WGS sequence"/>
</dbReference>
<evidence type="ECO:0000259" key="5">
    <source>
        <dbReference type="SMART" id="SM01217"/>
    </source>
</evidence>
<dbReference type="Pfam" id="PF14310">
    <property type="entry name" value="Fn3-like"/>
    <property type="match status" value="1"/>
</dbReference>
<evidence type="ECO:0000313" key="7">
    <source>
        <dbReference type="Proteomes" id="UP000521922"/>
    </source>
</evidence>
<comment type="similarity">
    <text evidence="1">Belongs to the glycosyl hydrolase 3 family.</text>
</comment>
<dbReference type="Gene3D" id="3.40.50.1700">
    <property type="entry name" value="Glycoside hydrolase family 3 C-terminal domain"/>
    <property type="match status" value="1"/>
</dbReference>
<keyword evidence="7" id="KW-1185">Reference proteome</keyword>
<dbReference type="GO" id="GO:0008422">
    <property type="term" value="F:beta-glucosidase activity"/>
    <property type="evidence" value="ECO:0007669"/>
    <property type="project" value="UniProtKB-ARBA"/>
</dbReference>
<dbReference type="SMART" id="SM01217">
    <property type="entry name" value="Fn3_like"/>
    <property type="match status" value="1"/>
</dbReference>
<gene>
    <name evidence="6" type="ORF">BJ968_000859</name>
</gene>
<dbReference type="InterPro" id="IPR026891">
    <property type="entry name" value="Fn3-like"/>
</dbReference>